<dbReference type="KEGG" id="aagg:ETAA8_10760"/>
<sequence>MPIFAAVLLMLPVLYVISYLALVRAVRQGDNTYSFQCPAPLRPLYAPLFLIDIQLRPEAWWVREATSPPPTNGT</sequence>
<dbReference type="EMBL" id="CP036274">
    <property type="protein sequence ID" value="QDU26004.1"/>
    <property type="molecule type" value="Genomic_DNA"/>
</dbReference>
<evidence type="ECO:0000313" key="1">
    <source>
        <dbReference type="EMBL" id="QDU26004.1"/>
    </source>
</evidence>
<protein>
    <submittedName>
        <fullName evidence="1">Uncharacterized protein</fullName>
    </submittedName>
</protein>
<proteinExistence type="predicted"/>
<evidence type="ECO:0000313" key="2">
    <source>
        <dbReference type="Proteomes" id="UP000315017"/>
    </source>
</evidence>
<dbReference type="AlphaFoldDB" id="A0A517Y6Z0"/>
<name>A0A517Y6Z0_9BACT</name>
<organism evidence="1 2">
    <name type="scientific">Anatilimnocola aggregata</name>
    <dbReference type="NCBI Taxonomy" id="2528021"/>
    <lineage>
        <taxon>Bacteria</taxon>
        <taxon>Pseudomonadati</taxon>
        <taxon>Planctomycetota</taxon>
        <taxon>Planctomycetia</taxon>
        <taxon>Pirellulales</taxon>
        <taxon>Pirellulaceae</taxon>
        <taxon>Anatilimnocola</taxon>
    </lineage>
</organism>
<keyword evidence="2" id="KW-1185">Reference proteome</keyword>
<dbReference type="Proteomes" id="UP000315017">
    <property type="component" value="Chromosome"/>
</dbReference>
<gene>
    <name evidence="1" type="ORF">ETAA8_10760</name>
</gene>
<reference evidence="1 2" key="1">
    <citation type="submission" date="2019-02" db="EMBL/GenBank/DDBJ databases">
        <title>Deep-cultivation of Planctomycetes and their phenomic and genomic characterization uncovers novel biology.</title>
        <authorList>
            <person name="Wiegand S."/>
            <person name="Jogler M."/>
            <person name="Boedeker C."/>
            <person name="Pinto D."/>
            <person name="Vollmers J."/>
            <person name="Rivas-Marin E."/>
            <person name="Kohn T."/>
            <person name="Peeters S.H."/>
            <person name="Heuer A."/>
            <person name="Rast P."/>
            <person name="Oberbeckmann S."/>
            <person name="Bunk B."/>
            <person name="Jeske O."/>
            <person name="Meyerdierks A."/>
            <person name="Storesund J.E."/>
            <person name="Kallscheuer N."/>
            <person name="Luecker S."/>
            <person name="Lage O.M."/>
            <person name="Pohl T."/>
            <person name="Merkel B.J."/>
            <person name="Hornburger P."/>
            <person name="Mueller R.-W."/>
            <person name="Bruemmer F."/>
            <person name="Labrenz M."/>
            <person name="Spormann A.M."/>
            <person name="Op den Camp H."/>
            <person name="Overmann J."/>
            <person name="Amann R."/>
            <person name="Jetten M.S.M."/>
            <person name="Mascher T."/>
            <person name="Medema M.H."/>
            <person name="Devos D.P."/>
            <person name="Kaster A.-K."/>
            <person name="Ovreas L."/>
            <person name="Rohde M."/>
            <person name="Galperin M.Y."/>
            <person name="Jogler C."/>
        </authorList>
    </citation>
    <scope>NUCLEOTIDE SEQUENCE [LARGE SCALE GENOMIC DNA]</scope>
    <source>
        <strain evidence="1 2">ETA_A8</strain>
    </source>
</reference>
<accession>A0A517Y6Z0</accession>